<dbReference type="PANTHER" id="PTHR12863">
    <property type="entry name" value="FATTY ACID HYDROXYLASE"/>
    <property type="match status" value="1"/>
</dbReference>
<evidence type="ECO:0000256" key="10">
    <source>
        <dbReference type="ARBA" id="ARBA00022832"/>
    </source>
</evidence>
<dbReference type="Pfam" id="PF00173">
    <property type="entry name" value="Cyt-b5"/>
    <property type="match status" value="1"/>
</dbReference>
<dbReference type="SMART" id="SM01117">
    <property type="entry name" value="Cyt-b5"/>
    <property type="match status" value="1"/>
</dbReference>
<keyword evidence="24" id="KW-1185">Reference proteome</keyword>
<comment type="cofactor">
    <cofactor evidence="20">
        <name>Fe cation</name>
        <dbReference type="ChEBI" id="CHEBI:24875"/>
    </cofactor>
</comment>
<evidence type="ECO:0000259" key="22">
    <source>
        <dbReference type="PROSITE" id="PS50255"/>
    </source>
</evidence>
<evidence type="ECO:0000256" key="21">
    <source>
        <dbReference type="SAM" id="Phobius"/>
    </source>
</evidence>
<comment type="pathway">
    <text evidence="3">Lipid metabolism.</text>
</comment>
<feature type="transmembrane region" description="Helical" evidence="21">
    <location>
        <begin position="202"/>
        <end position="221"/>
    </location>
</feature>
<keyword evidence="6 20" id="KW-0349">Heme</keyword>
<dbReference type="GO" id="GO:0006633">
    <property type="term" value="P:fatty acid biosynthetic process"/>
    <property type="evidence" value="ECO:0007669"/>
    <property type="project" value="UniProtKB-KW"/>
</dbReference>
<evidence type="ECO:0000256" key="1">
    <source>
        <dbReference type="ARBA" id="ARBA00004477"/>
    </source>
</evidence>
<dbReference type="GeneID" id="76150503"/>
<evidence type="ECO:0000256" key="17">
    <source>
        <dbReference type="ARBA" id="ARBA00023160"/>
    </source>
</evidence>
<evidence type="ECO:0000256" key="20">
    <source>
        <dbReference type="PIRSR" id="PIRSR005149-50"/>
    </source>
</evidence>
<evidence type="ECO:0000256" key="3">
    <source>
        <dbReference type="ARBA" id="ARBA00005189"/>
    </source>
</evidence>
<evidence type="ECO:0000256" key="8">
    <source>
        <dbReference type="ARBA" id="ARBA00022723"/>
    </source>
</evidence>
<feature type="binding site" evidence="19">
    <location>
        <position position="253"/>
    </location>
    <ligand>
        <name>Zn(2+)</name>
        <dbReference type="ChEBI" id="CHEBI:29105"/>
        <label>1</label>
    </ligand>
</feature>
<evidence type="ECO:0000256" key="16">
    <source>
        <dbReference type="ARBA" id="ARBA00023136"/>
    </source>
</evidence>
<keyword evidence="16 18" id="KW-0472">Membrane</keyword>
<evidence type="ECO:0000256" key="5">
    <source>
        <dbReference type="ARBA" id="ARBA00022516"/>
    </source>
</evidence>
<feature type="binding site" evidence="19">
    <location>
        <position position="275"/>
    </location>
    <ligand>
        <name>Zn(2+)</name>
        <dbReference type="ChEBI" id="CHEBI:29105"/>
        <label>1</label>
    </ligand>
</feature>
<evidence type="ECO:0000256" key="6">
    <source>
        <dbReference type="ARBA" id="ARBA00022617"/>
    </source>
</evidence>
<dbReference type="SUPFAM" id="SSF55856">
    <property type="entry name" value="Cytochrome b5-like heme/steroid binding domain"/>
    <property type="match status" value="1"/>
</dbReference>
<evidence type="ECO:0000256" key="9">
    <source>
        <dbReference type="ARBA" id="ARBA00022824"/>
    </source>
</evidence>
<dbReference type="GO" id="GO:0005506">
    <property type="term" value="F:iron ion binding"/>
    <property type="evidence" value="ECO:0007669"/>
    <property type="project" value="UniProtKB-UniRule"/>
</dbReference>
<comment type="subcellular location">
    <subcellularLocation>
        <location evidence="1">Endoplasmic reticulum membrane</location>
        <topology evidence="1">Multi-pass membrane protein</topology>
    </subcellularLocation>
</comment>
<feature type="binding site" evidence="19">
    <location>
        <position position="276"/>
    </location>
    <ligand>
        <name>Zn(2+)</name>
        <dbReference type="ChEBI" id="CHEBI:29105"/>
        <label>1</label>
    </ligand>
</feature>
<dbReference type="PANTHER" id="PTHR12863:SF1">
    <property type="entry name" value="FATTY ACID 2-HYDROXYLASE"/>
    <property type="match status" value="1"/>
</dbReference>
<keyword evidence="10 18" id="KW-0276">Fatty acid metabolism</keyword>
<name>A0AAD5FYZ2_9ASCO</name>
<feature type="domain" description="Cytochrome b5 heme-binding" evidence="22">
    <location>
        <begin position="8"/>
        <end position="89"/>
    </location>
</feature>
<evidence type="ECO:0000256" key="19">
    <source>
        <dbReference type="PIRSR" id="PIRSR005149-1"/>
    </source>
</evidence>
<comment type="similarity">
    <text evidence="4 18">Belongs to the sterol desaturase family. SCS7 subfamily.</text>
</comment>
<dbReference type="PROSITE" id="PS00191">
    <property type="entry name" value="CYTOCHROME_B5_1"/>
    <property type="match status" value="1"/>
</dbReference>
<comment type="caution">
    <text evidence="23">The sequence shown here is derived from an EMBL/GenBank/DDBJ whole genome shotgun (WGS) entry which is preliminary data.</text>
</comment>
<dbReference type="GO" id="GO:0005789">
    <property type="term" value="C:endoplasmic reticulum membrane"/>
    <property type="evidence" value="ECO:0007669"/>
    <property type="project" value="UniProtKB-SubCell"/>
</dbReference>
<dbReference type="RefSeq" id="XP_051609046.1">
    <property type="nucleotide sequence ID" value="XM_051751758.1"/>
</dbReference>
<proteinExistence type="inferred from homology"/>
<keyword evidence="12 21" id="KW-1133">Transmembrane helix</keyword>
<evidence type="ECO:0000256" key="18">
    <source>
        <dbReference type="PIRNR" id="PIRNR005149"/>
    </source>
</evidence>
<evidence type="ECO:0000256" key="13">
    <source>
        <dbReference type="ARBA" id="ARBA00023002"/>
    </source>
</evidence>
<comment type="function">
    <text evidence="18">Ceramide hydroxylase involved in the hydroxylation of sphingolipid-associated very long chain fatty acids. Postulated to hydroxylate the very long chain fatty acid of dihydroceramides and phytoceramides at C-2.</text>
</comment>
<comment type="pathway">
    <text evidence="2">Sphingolipid metabolism.</text>
</comment>
<organism evidence="23 24">
    <name type="scientific">Candida theae</name>
    <dbReference type="NCBI Taxonomy" id="1198502"/>
    <lineage>
        <taxon>Eukaryota</taxon>
        <taxon>Fungi</taxon>
        <taxon>Dikarya</taxon>
        <taxon>Ascomycota</taxon>
        <taxon>Saccharomycotina</taxon>
        <taxon>Pichiomycetes</taxon>
        <taxon>Debaryomycetaceae</taxon>
        <taxon>Candida/Lodderomyces clade</taxon>
        <taxon>Candida</taxon>
    </lineage>
</organism>
<feature type="binding site" description="axial binding residue" evidence="20">
    <location>
        <position position="44"/>
    </location>
    <ligand>
        <name>heme</name>
        <dbReference type="ChEBI" id="CHEBI:30413"/>
    </ligand>
    <ligandPart>
        <name>Fe</name>
        <dbReference type="ChEBI" id="CHEBI:18248"/>
    </ligandPart>
</feature>
<dbReference type="Pfam" id="PF04116">
    <property type="entry name" value="FA_hydroxylase"/>
    <property type="match status" value="1"/>
</dbReference>
<evidence type="ECO:0000256" key="4">
    <source>
        <dbReference type="ARBA" id="ARBA00005747"/>
    </source>
</evidence>
<keyword evidence="17 18" id="KW-0275">Fatty acid biosynthesis</keyword>
<evidence type="ECO:0000256" key="15">
    <source>
        <dbReference type="ARBA" id="ARBA00023098"/>
    </source>
</evidence>
<feature type="binding site" evidence="19">
    <location>
        <position position="353"/>
    </location>
    <ligand>
        <name>Zn(2+)</name>
        <dbReference type="ChEBI" id="CHEBI:29105"/>
        <label>1</label>
    </ligand>
</feature>
<dbReference type="AlphaFoldDB" id="A0AAD5FYZ2"/>
<evidence type="ECO:0000313" key="24">
    <source>
        <dbReference type="Proteomes" id="UP001204833"/>
    </source>
</evidence>
<evidence type="ECO:0000313" key="23">
    <source>
        <dbReference type="EMBL" id="KAI5958599.1"/>
    </source>
</evidence>
<dbReference type="FunFam" id="3.10.120.10:FF:000002">
    <property type="entry name" value="Cytochrome b5 type B"/>
    <property type="match status" value="1"/>
</dbReference>
<feature type="binding site" evidence="19">
    <location>
        <position position="352"/>
    </location>
    <ligand>
        <name>Zn(2+)</name>
        <dbReference type="ChEBI" id="CHEBI:29105"/>
        <label>1</label>
    </ligand>
</feature>
<dbReference type="EMBL" id="JAIHNG010000116">
    <property type="protein sequence ID" value="KAI5958599.1"/>
    <property type="molecule type" value="Genomic_DNA"/>
</dbReference>
<accession>A0AAD5FYZ2</accession>
<sequence length="384" mass="44865">MSTNSKSLPLLASSEVAKHNTEKDCWVTLYQRKIYNVTEFLNEHPGGADIILPYAGKDITEIMADATSHAHSESAYEMLDDDMLIGYMATEMEEQELINNKNKTPVEMKLVTSTDSQGNEFDMYTFHDHLPALEKLSIQTDFAEDAKKHKFLDLNKPLLMQLLRSNYTKEFYLDQVHRPRHYGKGSAPLFGNFLEPLSLTPWWVVPLLWIPPNMYIFYVGLVNQNPIIALSLWVMGLCVWTLVEYCLHRFIFHVDHLLPDHPYFLTLHFLLHGVHHYLPMDGYRLVLPPALFIILAYPFYKLVFAIFPFYMACSGFAGGTLGYIMYDVTHYMLHHTKLPKFYQDLKTYHLEHHYKNYELGFGVSSRFWDVVFETEIYDTYEKRA</sequence>
<evidence type="ECO:0000256" key="12">
    <source>
        <dbReference type="ARBA" id="ARBA00022989"/>
    </source>
</evidence>
<keyword evidence="13 18" id="KW-0560">Oxidoreductase</keyword>
<dbReference type="InterPro" id="IPR018506">
    <property type="entry name" value="Cyt_B5_heme-BS"/>
</dbReference>
<dbReference type="PIRSF" id="PIRSF005149">
    <property type="entry name" value="IPC-B_HD"/>
    <property type="match status" value="1"/>
</dbReference>
<dbReference type="InterPro" id="IPR001199">
    <property type="entry name" value="Cyt_B5-like_heme/steroid-bd"/>
</dbReference>
<feature type="binding site" evidence="19">
    <location>
        <position position="334"/>
    </location>
    <ligand>
        <name>Zn(2+)</name>
        <dbReference type="ChEBI" id="CHEBI:29105"/>
        <label>1</label>
    </ligand>
</feature>
<feature type="transmembrane region" description="Helical" evidence="21">
    <location>
        <begin position="306"/>
        <end position="326"/>
    </location>
</feature>
<feature type="binding site" evidence="19">
    <location>
        <position position="330"/>
    </location>
    <ligand>
        <name>Zn(2+)</name>
        <dbReference type="ChEBI" id="CHEBI:29105"/>
        <label>2</label>
    </ligand>
</feature>
<keyword evidence="14 18" id="KW-0408">Iron</keyword>
<dbReference type="PRINTS" id="PR00363">
    <property type="entry name" value="CYTOCHROMEB5"/>
</dbReference>
<dbReference type="InterPro" id="IPR036400">
    <property type="entry name" value="Cyt_B5-like_heme/steroid_sf"/>
</dbReference>
<keyword evidence="11 19" id="KW-0862">Zinc</keyword>
<evidence type="ECO:0000256" key="2">
    <source>
        <dbReference type="ARBA" id="ARBA00004991"/>
    </source>
</evidence>
<dbReference type="EC" id="1.-.-.-" evidence="18"/>
<keyword evidence="15 18" id="KW-0443">Lipid metabolism</keyword>
<feature type="binding site" evidence="19">
    <location>
        <position position="272"/>
    </location>
    <ligand>
        <name>Zn(2+)</name>
        <dbReference type="ChEBI" id="CHEBI:29105"/>
        <label>1</label>
    </ligand>
</feature>
<evidence type="ECO:0000256" key="7">
    <source>
        <dbReference type="ARBA" id="ARBA00022692"/>
    </source>
</evidence>
<dbReference type="GO" id="GO:0080132">
    <property type="term" value="F:fatty acid 2-hydroxylase activity"/>
    <property type="evidence" value="ECO:0007669"/>
    <property type="project" value="InterPro"/>
</dbReference>
<feature type="binding site" evidence="19">
    <location>
        <position position="349"/>
    </location>
    <ligand>
        <name>Zn(2+)</name>
        <dbReference type="ChEBI" id="CHEBI:29105"/>
        <label>2</label>
    </ligand>
</feature>
<feature type="transmembrane region" description="Helical" evidence="21">
    <location>
        <begin position="227"/>
        <end position="247"/>
    </location>
</feature>
<evidence type="ECO:0000256" key="14">
    <source>
        <dbReference type="ARBA" id="ARBA00023004"/>
    </source>
</evidence>
<protein>
    <recommendedName>
        <fullName evidence="18">Ceramide very long chain fatty acid hydroxylase</fullName>
        <ecNumber evidence="18">1.-.-.-</ecNumber>
    </recommendedName>
</protein>
<evidence type="ECO:0000256" key="11">
    <source>
        <dbReference type="ARBA" id="ARBA00022833"/>
    </source>
</evidence>
<feature type="binding site" description="axial binding residue" evidence="20">
    <location>
        <position position="71"/>
    </location>
    <ligand>
        <name>heme</name>
        <dbReference type="ChEBI" id="CHEBI:30413"/>
    </ligand>
    <ligandPart>
        <name>Fe</name>
        <dbReference type="ChEBI" id="CHEBI:18248"/>
    </ligandPart>
</feature>
<dbReference type="InterPro" id="IPR006694">
    <property type="entry name" value="Fatty_acid_hydroxylase"/>
</dbReference>
<reference evidence="23 24" key="1">
    <citation type="journal article" date="2022" name="DNA Res.">
        <title>Genome analysis of five recently described species of the CUG-Ser clade uncovers Candida theae as a new hybrid lineage with pathogenic potential in the Candida parapsilosis species complex.</title>
        <authorList>
            <person name="Mixao V."/>
            <person name="Del Olmo V."/>
            <person name="Hegedusova E."/>
            <person name="Saus E."/>
            <person name="Pryszcz L."/>
            <person name="Cillingova A."/>
            <person name="Nosek J."/>
            <person name="Gabaldon T."/>
        </authorList>
    </citation>
    <scope>NUCLEOTIDE SEQUENCE [LARGE SCALE GENOMIC DNA]</scope>
    <source>
        <strain evidence="23 24">CBS 12239</strain>
    </source>
</reference>
<keyword evidence="7 21" id="KW-0812">Transmembrane</keyword>
<dbReference type="PROSITE" id="PS50255">
    <property type="entry name" value="CYTOCHROME_B5_2"/>
    <property type="match status" value="1"/>
</dbReference>
<dbReference type="Proteomes" id="UP001204833">
    <property type="component" value="Unassembled WGS sequence"/>
</dbReference>
<keyword evidence="8 18" id="KW-0479">Metal-binding</keyword>
<dbReference type="GO" id="GO:0020037">
    <property type="term" value="F:heme binding"/>
    <property type="evidence" value="ECO:0007669"/>
    <property type="project" value="InterPro"/>
</dbReference>
<keyword evidence="9 18" id="KW-0256">Endoplasmic reticulum</keyword>
<feature type="binding site" evidence="19">
    <location>
        <position position="248"/>
    </location>
    <ligand>
        <name>Zn(2+)</name>
        <dbReference type="ChEBI" id="CHEBI:29105"/>
        <label>1</label>
    </ligand>
</feature>
<dbReference type="InterPro" id="IPR014430">
    <property type="entry name" value="Scs7"/>
</dbReference>
<gene>
    <name evidence="23" type="ORF">KGF57_002444</name>
</gene>
<keyword evidence="5 18" id="KW-0444">Lipid biosynthesis</keyword>
<comment type="cofactor">
    <cofactor evidence="18 19">
        <name>Zn(2+)</name>
        <dbReference type="ChEBI" id="CHEBI:29105"/>
    </cofactor>
    <text evidence="18 19">Binds 2 Zn(2+) ions per subunit that likely form a catalytic dimetal center.</text>
</comment>
<dbReference type="Gene3D" id="3.10.120.10">
    <property type="entry name" value="Cytochrome b5-like heme/steroid binding domain"/>
    <property type="match status" value="1"/>
</dbReference>